<comment type="caution">
    <text evidence="4">The sequence shown here is derived from an EMBL/GenBank/DDBJ whole genome shotgun (WGS) entry which is preliminary data.</text>
</comment>
<organism evidence="4 5">
    <name type="scientific">Gottfriedia endophytica</name>
    <dbReference type="NCBI Taxonomy" id="2820819"/>
    <lineage>
        <taxon>Bacteria</taxon>
        <taxon>Bacillati</taxon>
        <taxon>Bacillota</taxon>
        <taxon>Bacilli</taxon>
        <taxon>Bacillales</taxon>
        <taxon>Bacillaceae</taxon>
        <taxon>Gottfriedia</taxon>
    </lineage>
</organism>
<reference evidence="4" key="1">
    <citation type="submission" date="2021-04" db="EMBL/GenBank/DDBJ databases">
        <title>Genome seq and assembly of Bacillus sp.</title>
        <authorList>
            <person name="Chhetri G."/>
        </authorList>
    </citation>
    <scope>NUCLEOTIDE SEQUENCE</scope>
    <source>
        <strain evidence="4">RG28</strain>
    </source>
</reference>
<feature type="domain" description="Methyl-accepting transducer" evidence="3">
    <location>
        <begin position="50"/>
        <end position="256"/>
    </location>
</feature>
<evidence type="ECO:0000313" key="5">
    <source>
        <dbReference type="Proteomes" id="UP000682134"/>
    </source>
</evidence>
<dbReference type="InterPro" id="IPR004089">
    <property type="entry name" value="MCPsignal_dom"/>
</dbReference>
<dbReference type="Proteomes" id="UP000682134">
    <property type="component" value="Unassembled WGS sequence"/>
</dbReference>
<dbReference type="PROSITE" id="PS50111">
    <property type="entry name" value="CHEMOTAXIS_TRANSDUC_2"/>
    <property type="match status" value="1"/>
</dbReference>
<dbReference type="SUPFAM" id="SSF58104">
    <property type="entry name" value="Methyl-accepting chemotaxis protein (MCP) signaling domain"/>
    <property type="match status" value="1"/>
</dbReference>
<name>A0A940NSU3_9BACI</name>
<sequence>MKIFCLEQQLVLQAYEIESINVKEQDYLRVKNEITQQMLNTSTHLLAISEETNASVEKLAQNSEQVQGHIHHTNNEFGNTVKLVENGKQTIDYTNEKMGEIINLMKAVEESLGELIQSNAEIEQVVRLVQEIAEQTNLLALNSAIEAARAGQHGKGFAVVATEVKKLAENTKKSILEIKSITMISNKCTEEVMGSINNVKKEMEYGLEFTNKTREVLNSINQSTKDNTVTMDEICKQVDELRENIVTIYQATAEVTRSAEVLNEATAIS</sequence>
<evidence type="ECO:0000313" key="4">
    <source>
        <dbReference type="EMBL" id="MBP0726908.1"/>
    </source>
</evidence>
<dbReference type="PANTHER" id="PTHR32089">
    <property type="entry name" value="METHYL-ACCEPTING CHEMOTAXIS PROTEIN MCPB"/>
    <property type="match status" value="1"/>
</dbReference>
<keyword evidence="1 2" id="KW-0807">Transducer</keyword>
<dbReference type="GO" id="GO:0007165">
    <property type="term" value="P:signal transduction"/>
    <property type="evidence" value="ECO:0007669"/>
    <property type="project" value="UniProtKB-KW"/>
</dbReference>
<protein>
    <recommendedName>
        <fullName evidence="3">Methyl-accepting transducer domain-containing protein</fullName>
    </recommendedName>
</protein>
<evidence type="ECO:0000259" key="3">
    <source>
        <dbReference type="PROSITE" id="PS50111"/>
    </source>
</evidence>
<dbReference type="AlphaFoldDB" id="A0A940NSU3"/>
<proteinExistence type="predicted"/>
<dbReference type="GO" id="GO:0016020">
    <property type="term" value="C:membrane"/>
    <property type="evidence" value="ECO:0007669"/>
    <property type="project" value="InterPro"/>
</dbReference>
<dbReference type="Pfam" id="PF00015">
    <property type="entry name" value="MCPsignal"/>
    <property type="match status" value="1"/>
</dbReference>
<dbReference type="SMART" id="SM00283">
    <property type="entry name" value="MA"/>
    <property type="match status" value="1"/>
</dbReference>
<gene>
    <name evidence="4" type="ORF">J5Y03_17255</name>
</gene>
<keyword evidence="5" id="KW-1185">Reference proteome</keyword>
<evidence type="ECO:0000256" key="1">
    <source>
        <dbReference type="ARBA" id="ARBA00023224"/>
    </source>
</evidence>
<evidence type="ECO:0000256" key="2">
    <source>
        <dbReference type="PROSITE-ProRule" id="PRU00284"/>
    </source>
</evidence>
<dbReference type="EMBL" id="JAGIYQ010000016">
    <property type="protein sequence ID" value="MBP0726908.1"/>
    <property type="molecule type" value="Genomic_DNA"/>
</dbReference>
<dbReference type="Gene3D" id="1.10.287.950">
    <property type="entry name" value="Methyl-accepting chemotaxis protein"/>
    <property type="match status" value="1"/>
</dbReference>
<accession>A0A940NSU3</accession>
<dbReference type="PANTHER" id="PTHR32089:SF112">
    <property type="entry name" value="LYSOZYME-LIKE PROTEIN-RELATED"/>
    <property type="match status" value="1"/>
</dbReference>